<accession>A0AAF0WNE5</accession>
<reference evidence="3" key="1">
    <citation type="journal article" date="2016" name="Nat. Genet.">
        <title>A high-quality carrot genome assembly provides new insights into carotenoid accumulation and asterid genome evolution.</title>
        <authorList>
            <person name="Iorizzo M."/>
            <person name="Ellison S."/>
            <person name="Senalik D."/>
            <person name="Zeng P."/>
            <person name="Satapoomin P."/>
            <person name="Huang J."/>
            <person name="Bowman M."/>
            <person name="Iovene M."/>
            <person name="Sanseverino W."/>
            <person name="Cavagnaro P."/>
            <person name="Yildiz M."/>
            <person name="Macko-Podgorni A."/>
            <person name="Moranska E."/>
            <person name="Grzebelus E."/>
            <person name="Grzebelus D."/>
            <person name="Ashrafi H."/>
            <person name="Zheng Z."/>
            <person name="Cheng S."/>
            <person name="Spooner D."/>
            <person name="Van Deynze A."/>
            <person name="Simon P."/>
        </authorList>
    </citation>
    <scope>NUCLEOTIDE SEQUENCE</scope>
    <source>
        <tissue evidence="3">Leaf</tissue>
    </source>
</reference>
<reference evidence="3" key="2">
    <citation type="submission" date="2022-03" db="EMBL/GenBank/DDBJ databases">
        <title>Draft title - Genomic analysis of global carrot germplasm unveils the trajectory of domestication and the origin of high carotenoid orange carrot.</title>
        <authorList>
            <person name="Iorizzo M."/>
            <person name="Ellison S."/>
            <person name="Senalik D."/>
            <person name="Macko-Podgorni A."/>
            <person name="Grzebelus D."/>
            <person name="Bostan H."/>
            <person name="Rolling W."/>
            <person name="Curaba J."/>
            <person name="Simon P."/>
        </authorList>
    </citation>
    <scope>NUCLEOTIDE SEQUENCE</scope>
    <source>
        <tissue evidence="3">Leaf</tissue>
    </source>
</reference>
<dbReference type="Proteomes" id="UP000077755">
    <property type="component" value="Chromosome 3"/>
</dbReference>
<evidence type="ECO:0000259" key="2">
    <source>
        <dbReference type="Pfam" id="PF12776"/>
    </source>
</evidence>
<proteinExistence type="predicted"/>
<evidence type="ECO:0000256" key="1">
    <source>
        <dbReference type="SAM" id="MobiDB-lite"/>
    </source>
</evidence>
<dbReference type="PANTHER" id="PTHR46250">
    <property type="entry name" value="MYB/SANT-LIKE DNA-BINDING DOMAIN PROTEIN-RELATED"/>
    <property type="match status" value="1"/>
</dbReference>
<dbReference type="InterPro" id="IPR024752">
    <property type="entry name" value="Myb/SANT-like_dom"/>
</dbReference>
<evidence type="ECO:0000313" key="4">
    <source>
        <dbReference type="Proteomes" id="UP000077755"/>
    </source>
</evidence>
<dbReference type="Pfam" id="PF12776">
    <property type="entry name" value="Myb_DNA-bind_3"/>
    <property type="match status" value="1"/>
</dbReference>
<dbReference type="EMBL" id="CP093345">
    <property type="protein sequence ID" value="WOG91796.1"/>
    <property type="molecule type" value="Genomic_DNA"/>
</dbReference>
<sequence length="309" mass="34532">MGSNAQVKQVAFKSNNTTVNVRWGSKEDATLVKSLLKLVDDGGWRAENGQLKSGAYGKLEKIMGELLPGCGMKARPHIESRVRLLRKQFFAIEEMRGPNCSGFGWNELEKSITCEKSIFEEWLKSHPNAKGLRNKSFPFYDELAQVFGKDRANGEGVESPADAVEEIANDEESNLYQQAGQQKDNLEDEVSPRNVQPTDTGARGSKRIKTDSLEIVKELTFGLQKISNVMEIGNENIAKLTSCFQHESDGANKRMMVNSELLKIEGLSPDQFIKAGRKIALDPLETDYFFSLPEDYRSTYVQALLLPDS</sequence>
<dbReference type="AlphaFoldDB" id="A0AAF0WNE5"/>
<feature type="domain" description="Myb/SANT-like" evidence="2">
    <location>
        <begin position="22"/>
        <end position="119"/>
    </location>
</feature>
<keyword evidence="4" id="KW-1185">Reference proteome</keyword>
<name>A0AAF0WNE5_DAUCS</name>
<organism evidence="3 4">
    <name type="scientific">Daucus carota subsp. sativus</name>
    <name type="common">Carrot</name>
    <dbReference type="NCBI Taxonomy" id="79200"/>
    <lineage>
        <taxon>Eukaryota</taxon>
        <taxon>Viridiplantae</taxon>
        <taxon>Streptophyta</taxon>
        <taxon>Embryophyta</taxon>
        <taxon>Tracheophyta</taxon>
        <taxon>Spermatophyta</taxon>
        <taxon>Magnoliopsida</taxon>
        <taxon>eudicotyledons</taxon>
        <taxon>Gunneridae</taxon>
        <taxon>Pentapetalae</taxon>
        <taxon>asterids</taxon>
        <taxon>campanulids</taxon>
        <taxon>Apiales</taxon>
        <taxon>Apiaceae</taxon>
        <taxon>Apioideae</taxon>
        <taxon>Scandiceae</taxon>
        <taxon>Daucinae</taxon>
        <taxon>Daucus</taxon>
        <taxon>Daucus sect. Daucus</taxon>
    </lineage>
</organism>
<dbReference type="PANTHER" id="PTHR46250:SF18">
    <property type="entry name" value="MYB_SANT-LIKE DOMAIN-CONTAINING PROTEIN"/>
    <property type="match status" value="1"/>
</dbReference>
<evidence type="ECO:0000313" key="3">
    <source>
        <dbReference type="EMBL" id="WOG91796.1"/>
    </source>
</evidence>
<protein>
    <recommendedName>
        <fullName evidence="2">Myb/SANT-like domain-containing protein</fullName>
    </recommendedName>
</protein>
<gene>
    <name evidence="3" type="ORF">DCAR_0311048</name>
</gene>
<feature type="region of interest" description="Disordered" evidence="1">
    <location>
        <begin position="176"/>
        <end position="205"/>
    </location>
</feature>